<dbReference type="EMBL" id="JARIHO010000035">
    <property type="protein sequence ID" value="KAJ7331492.1"/>
    <property type="molecule type" value="Genomic_DNA"/>
</dbReference>
<protein>
    <submittedName>
        <fullName evidence="1">Uncharacterized protein</fullName>
    </submittedName>
</protein>
<gene>
    <name evidence="1" type="ORF">DFH08DRAFT_814801</name>
</gene>
<proteinExistence type="predicted"/>
<reference evidence="1" key="1">
    <citation type="submission" date="2023-03" db="EMBL/GenBank/DDBJ databases">
        <title>Massive genome expansion in bonnet fungi (Mycena s.s.) driven by repeated elements and novel gene families across ecological guilds.</title>
        <authorList>
            <consortium name="Lawrence Berkeley National Laboratory"/>
            <person name="Harder C.B."/>
            <person name="Miyauchi S."/>
            <person name="Viragh M."/>
            <person name="Kuo A."/>
            <person name="Thoen E."/>
            <person name="Andreopoulos B."/>
            <person name="Lu D."/>
            <person name="Skrede I."/>
            <person name="Drula E."/>
            <person name="Henrissat B."/>
            <person name="Morin E."/>
            <person name="Kohler A."/>
            <person name="Barry K."/>
            <person name="LaButti K."/>
            <person name="Morin E."/>
            <person name="Salamov A."/>
            <person name="Lipzen A."/>
            <person name="Mereny Z."/>
            <person name="Hegedus B."/>
            <person name="Baldrian P."/>
            <person name="Stursova M."/>
            <person name="Weitz H."/>
            <person name="Taylor A."/>
            <person name="Grigoriev I.V."/>
            <person name="Nagy L.G."/>
            <person name="Martin F."/>
            <person name="Kauserud H."/>
        </authorList>
    </citation>
    <scope>NUCLEOTIDE SEQUENCE</scope>
    <source>
        <strain evidence="1">CBHHK002</strain>
    </source>
</reference>
<keyword evidence="2" id="KW-1185">Reference proteome</keyword>
<name>A0AAD6ZP40_9AGAR</name>
<comment type="caution">
    <text evidence="1">The sequence shown here is derived from an EMBL/GenBank/DDBJ whole genome shotgun (WGS) entry which is preliminary data.</text>
</comment>
<evidence type="ECO:0000313" key="1">
    <source>
        <dbReference type="EMBL" id="KAJ7331492.1"/>
    </source>
</evidence>
<accession>A0AAD6ZP40</accession>
<dbReference type="AlphaFoldDB" id="A0AAD6ZP40"/>
<sequence length="208" mass="23329">MKEDANGARQDEMITETRASPLLSSQKKGSNFDSAMVRLLPPVVTQTLMTGFPEWDVMRWLCSPRLKEQHFQGINKPANLLFFVTHTLLCQLGRQSTFVGLAGDIIQFLQAKPVPNAASLIITFTVKFSADVFGHWIIRLPKARVDGVRFKILQALILPLQARANALPVAFFRELTVSIHLSTCSGQLLPFRLNCAWYLQWVLGHVVA</sequence>
<evidence type="ECO:0000313" key="2">
    <source>
        <dbReference type="Proteomes" id="UP001218218"/>
    </source>
</evidence>
<organism evidence="1 2">
    <name type="scientific">Mycena albidolilacea</name>
    <dbReference type="NCBI Taxonomy" id="1033008"/>
    <lineage>
        <taxon>Eukaryota</taxon>
        <taxon>Fungi</taxon>
        <taxon>Dikarya</taxon>
        <taxon>Basidiomycota</taxon>
        <taxon>Agaricomycotina</taxon>
        <taxon>Agaricomycetes</taxon>
        <taxon>Agaricomycetidae</taxon>
        <taxon>Agaricales</taxon>
        <taxon>Marasmiineae</taxon>
        <taxon>Mycenaceae</taxon>
        <taxon>Mycena</taxon>
    </lineage>
</organism>
<dbReference type="Proteomes" id="UP001218218">
    <property type="component" value="Unassembled WGS sequence"/>
</dbReference>